<feature type="transmembrane region" description="Helical" evidence="6">
    <location>
        <begin position="42"/>
        <end position="60"/>
    </location>
</feature>
<feature type="transmembrane region" description="Helical" evidence="6">
    <location>
        <begin position="243"/>
        <end position="266"/>
    </location>
</feature>
<evidence type="ECO:0000256" key="1">
    <source>
        <dbReference type="ARBA" id="ARBA00004141"/>
    </source>
</evidence>
<evidence type="ECO:0000313" key="9">
    <source>
        <dbReference type="Proteomes" id="UP000247591"/>
    </source>
</evidence>
<dbReference type="GO" id="GO:0140359">
    <property type="term" value="F:ABC-type transporter activity"/>
    <property type="evidence" value="ECO:0007669"/>
    <property type="project" value="InterPro"/>
</dbReference>
<comment type="caution">
    <text evidence="8">The sequence shown here is derived from an EMBL/GenBank/DDBJ whole genome shotgun (WGS) entry which is preliminary data.</text>
</comment>
<feature type="transmembrane region" description="Helical" evidence="6">
    <location>
        <begin position="151"/>
        <end position="173"/>
    </location>
</feature>
<dbReference type="AlphaFoldDB" id="A0A318RFM9"/>
<proteinExistence type="predicted"/>
<dbReference type="PANTHER" id="PTHR43229">
    <property type="entry name" value="NODULATION PROTEIN J"/>
    <property type="match status" value="1"/>
</dbReference>
<keyword evidence="2 6" id="KW-0812">Transmembrane</keyword>
<comment type="subcellular location">
    <subcellularLocation>
        <location evidence="1">Membrane</location>
        <topology evidence="1">Multi-pass membrane protein</topology>
    </subcellularLocation>
</comment>
<dbReference type="OrthoDB" id="8988363at2"/>
<dbReference type="InterPro" id="IPR013525">
    <property type="entry name" value="ABC2_TM"/>
</dbReference>
<dbReference type="PANTHER" id="PTHR43229:SF2">
    <property type="entry name" value="NODULATION PROTEIN J"/>
    <property type="match status" value="1"/>
</dbReference>
<dbReference type="InterPro" id="IPR000412">
    <property type="entry name" value="ABC_2_transport"/>
</dbReference>
<feature type="transmembrane region" description="Helical" evidence="6">
    <location>
        <begin position="115"/>
        <end position="139"/>
    </location>
</feature>
<name>A0A318RFM9_WILLI</name>
<keyword evidence="4 6" id="KW-0472">Membrane</keyword>
<evidence type="ECO:0000259" key="7">
    <source>
        <dbReference type="Pfam" id="PF12698"/>
    </source>
</evidence>
<dbReference type="PIRSF" id="PIRSF006648">
    <property type="entry name" value="DrrB"/>
    <property type="match status" value="1"/>
</dbReference>
<dbReference type="InterPro" id="IPR051784">
    <property type="entry name" value="Nod_factor_ABC_transporter"/>
</dbReference>
<keyword evidence="5" id="KW-0046">Antibiotic resistance</keyword>
<gene>
    <name evidence="8" type="ORF">DFR67_11851</name>
</gene>
<keyword evidence="9" id="KW-1185">Reference proteome</keyword>
<evidence type="ECO:0000313" key="8">
    <source>
        <dbReference type="EMBL" id="PYE13112.1"/>
    </source>
</evidence>
<evidence type="ECO:0000256" key="6">
    <source>
        <dbReference type="SAM" id="Phobius"/>
    </source>
</evidence>
<reference evidence="8 9" key="1">
    <citation type="submission" date="2018-06" db="EMBL/GenBank/DDBJ databases">
        <title>Genomic Encyclopedia of Type Strains, Phase IV (KMG-IV): sequencing the most valuable type-strain genomes for metagenomic binning, comparative biology and taxonomic classification.</title>
        <authorList>
            <person name="Goeker M."/>
        </authorList>
    </citation>
    <scope>NUCLEOTIDE SEQUENCE [LARGE SCALE GENOMIC DNA]</scope>
    <source>
        <strain evidence="8 9">DSM 45521</strain>
    </source>
</reference>
<dbReference type="EMBL" id="QJSP01000018">
    <property type="protein sequence ID" value="PYE13112.1"/>
    <property type="molecule type" value="Genomic_DNA"/>
</dbReference>
<dbReference type="GO" id="GO:0046677">
    <property type="term" value="P:response to antibiotic"/>
    <property type="evidence" value="ECO:0007669"/>
    <property type="project" value="UniProtKB-KW"/>
</dbReference>
<evidence type="ECO:0000256" key="4">
    <source>
        <dbReference type="ARBA" id="ARBA00023136"/>
    </source>
</evidence>
<keyword evidence="3 6" id="KW-1133">Transmembrane helix</keyword>
<feature type="domain" description="ABC-2 type transporter transmembrane" evidence="7">
    <location>
        <begin position="57"/>
        <end position="258"/>
    </location>
</feature>
<evidence type="ECO:0000256" key="3">
    <source>
        <dbReference type="ARBA" id="ARBA00022989"/>
    </source>
</evidence>
<dbReference type="RefSeq" id="WP_110472111.1">
    <property type="nucleotide sequence ID" value="NZ_QJSP01000018.1"/>
</dbReference>
<protein>
    <submittedName>
        <fullName evidence="8">ABC-2 type transport system permease protein</fullName>
    </submittedName>
</protein>
<evidence type="ECO:0000256" key="2">
    <source>
        <dbReference type="ARBA" id="ARBA00022692"/>
    </source>
</evidence>
<accession>A0A318RFM9</accession>
<sequence>MTTLTPARVVSSGDNHPTVRPVRQWLALTTRSLIGMKRRGEFFLCITAPVLLTVCFYIPLRTIMDGYPGMDYAQFLMPVICLQSVGFVATSAAMRAATDGSLGLTNRLRSMPVSIIVPLMARLCANVVLLVISLTWAMISGLVIGWRPESGLLNFLGFFAVSMVVGVILAFGADTIGAITRNPQATSQALALPQLILGMLSTGFVPEERFPEWIRPFARNQPISQFTELMRGFDGGNVTWDMALPSVCWAAGIAAAGIIGGTWVTIRSSKR</sequence>
<evidence type="ECO:0000256" key="5">
    <source>
        <dbReference type="ARBA" id="ARBA00023251"/>
    </source>
</evidence>
<dbReference type="GO" id="GO:0043190">
    <property type="term" value="C:ATP-binding cassette (ABC) transporter complex"/>
    <property type="evidence" value="ECO:0007669"/>
    <property type="project" value="InterPro"/>
</dbReference>
<dbReference type="Proteomes" id="UP000247591">
    <property type="component" value="Unassembled WGS sequence"/>
</dbReference>
<dbReference type="Pfam" id="PF12698">
    <property type="entry name" value="ABC2_membrane_3"/>
    <property type="match status" value="1"/>
</dbReference>
<organism evidence="8 9">
    <name type="scientific">Williamsia limnetica</name>
    <dbReference type="NCBI Taxonomy" id="882452"/>
    <lineage>
        <taxon>Bacteria</taxon>
        <taxon>Bacillati</taxon>
        <taxon>Actinomycetota</taxon>
        <taxon>Actinomycetes</taxon>
        <taxon>Mycobacteriales</taxon>
        <taxon>Nocardiaceae</taxon>
        <taxon>Williamsia</taxon>
    </lineage>
</organism>